<accession>A0A0F9RHJ9</accession>
<dbReference type="AlphaFoldDB" id="A0A0F9RHJ9"/>
<reference evidence="2" key="1">
    <citation type="journal article" date="2015" name="Nature">
        <title>Complex archaea that bridge the gap between prokaryotes and eukaryotes.</title>
        <authorList>
            <person name="Spang A."/>
            <person name="Saw J.H."/>
            <person name="Jorgensen S.L."/>
            <person name="Zaremba-Niedzwiedzka K."/>
            <person name="Martijn J."/>
            <person name="Lind A.E."/>
            <person name="van Eijk R."/>
            <person name="Schleper C."/>
            <person name="Guy L."/>
            <person name="Ettema T.J."/>
        </authorList>
    </citation>
    <scope>NUCLEOTIDE SEQUENCE</scope>
</reference>
<feature type="region of interest" description="Disordered" evidence="1">
    <location>
        <begin position="79"/>
        <end position="116"/>
    </location>
</feature>
<dbReference type="EMBL" id="LAZR01003584">
    <property type="protein sequence ID" value="KKN16753.1"/>
    <property type="molecule type" value="Genomic_DNA"/>
</dbReference>
<name>A0A0F9RHJ9_9ZZZZ</name>
<feature type="non-terminal residue" evidence="2">
    <location>
        <position position="116"/>
    </location>
</feature>
<evidence type="ECO:0000313" key="2">
    <source>
        <dbReference type="EMBL" id="KKN16753.1"/>
    </source>
</evidence>
<protein>
    <submittedName>
        <fullName evidence="2">Uncharacterized protein</fullName>
    </submittedName>
</protein>
<proteinExistence type="predicted"/>
<gene>
    <name evidence="2" type="ORF">LCGC14_0972900</name>
</gene>
<comment type="caution">
    <text evidence="2">The sequence shown here is derived from an EMBL/GenBank/DDBJ whole genome shotgun (WGS) entry which is preliminary data.</text>
</comment>
<feature type="compositionally biased region" description="Basic and acidic residues" evidence="1">
    <location>
        <begin position="95"/>
        <end position="105"/>
    </location>
</feature>
<sequence>MKCRNCEMELTRDKKRNCWVCLECNPPTEVRPEEEKDRSTYIDVPLTPEQERRIRKIVRDELENWHIRKPVMKHEAIEITGMPPETSVPDLTAPENKDWRQRAKELGISLSQPTGG</sequence>
<evidence type="ECO:0000256" key="1">
    <source>
        <dbReference type="SAM" id="MobiDB-lite"/>
    </source>
</evidence>
<organism evidence="2">
    <name type="scientific">marine sediment metagenome</name>
    <dbReference type="NCBI Taxonomy" id="412755"/>
    <lineage>
        <taxon>unclassified sequences</taxon>
        <taxon>metagenomes</taxon>
        <taxon>ecological metagenomes</taxon>
    </lineage>
</organism>